<gene>
    <name evidence="2" type="ORF">AAEO57_19430</name>
</gene>
<dbReference type="InterPro" id="IPR046532">
    <property type="entry name" value="DUF6597"/>
</dbReference>
<protein>
    <submittedName>
        <fullName evidence="2">DUF6597 domain-containing transcriptional factor</fullName>
    </submittedName>
</protein>
<dbReference type="Pfam" id="PF20240">
    <property type="entry name" value="DUF6597"/>
    <property type="match status" value="1"/>
</dbReference>
<accession>A0ABU9IUU9</accession>
<evidence type="ECO:0000313" key="3">
    <source>
        <dbReference type="Proteomes" id="UP001485226"/>
    </source>
</evidence>
<dbReference type="Gene3D" id="1.10.10.60">
    <property type="entry name" value="Homeodomain-like"/>
    <property type="match status" value="1"/>
</dbReference>
<evidence type="ECO:0000259" key="1">
    <source>
        <dbReference type="Pfam" id="PF20240"/>
    </source>
</evidence>
<dbReference type="Proteomes" id="UP001485226">
    <property type="component" value="Unassembled WGS sequence"/>
</dbReference>
<organism evidence="2 3">
    <name type="scientific">Flavobacterium calami</name>
    <dbReference type="NCBI Taxonomy" id="3139144"/>
    <lineage>
        <taxon>Bacteria</taxon>
        <taxon>Pseudomonadati</taxon>
        <taxon>Bacteroidota</taxon>
        <taxon>Flavobacteriia</taxon>
        <taxon>Flavobacteriales</taxon>
        <taxon>Flavobacteriaceae</taxon>
        <taxon>Flavobacterium</taxon>
    </lineage>
</organism>
<proteinExistence type="predicted"/>
<keyword evidence="3" id="KW-1185">Reference proteome</keyword>
<feature type="domain" description="DUF6597" evidence="1">
    <location>
        <begin position="4"/>
        <end position="98"/>
    </location>
</feature>
<name>A0ABU9IUU9_9FLAO</name>
<dbReference type="RefSeq" id="WP_341694691.1">
    <property type="nucleotide sequence ID" value="NZ_JBBYHS010000026.1"/>
</dbReference>
<reference evidence="2 3" key="1">
    <citation type="submission" date="2024-04" db="EMBL/GenBank/DDBJ databases">
        <title>Flavobacterium sp. DGU38 16S ribosomal RNA gene Genome sequencing and assembly.</title>
        <authorList>
            <person name="Park S."/>
        </authorList>
    </citation>
    <scope>NUCLEOTIDE SEQUENCE [LARGE SCALE GENOMIC DNA]</scope>
    <source>
        <strain evidence="2 3">DGU38</strain>
    </source>
</reference>
<dbReference type="EMBL" id="JBBYHS010000026">
    <property type="protein sequence ID" value="MEL1255971.1"/>
    <property type="molecule type" value="Genomic_DNA"/>
</dbReference>
<evidence type="ECO:0000313" key="2">
    <source>
        <dbReference type="EMBL" id="MEL1255971.1"/>
    </source>
</evidence>
<comment type="caution">
    <text evidence="2">The sequence shown here is derived from an EMBL/GenBank/DDBJ whole genome shotgun (WGS) entry which is preliminary data.</text>
</comment>
<sequence>MIYKEFQPDAALSDFVKNYWWFDNSSDQKLDFTILPDGCFDLIVSFNDHQQEEISLTGLWTKQVEISIDPNIQLFGIRFKLLAADYIVQQSISSFCDSEQIKESSFWGLDTTSFEDLESVTNELNKRMVSILNNQKEADSRKQKLFSLLYQTNGELTVEDYSKQVFWTSRQINRYFKGRFGVSLKSYCKILKCYASFKHIKEGQLYPEHNYFDQSHFIKDLKKVTGNNPTELFENKNDRFLQLATIIEK</sequence>